<keyword evidence="3" id="KW-0862">Zinc</keyword>
<evidence type="ECO:0000313" key="7">
    <source>
        <dbReference type="Proteomes" id="UP001153069"/>
    </source>
</evidence>
<proteinExistence type="predicted"/>
<feature type="compositionally biased region" description="Polar residues" evidence="4">
    <location>
        <begin position="10"/>
        <end position="25"/>
    </location>
</feature>
<dbReference type="AlphaFoldDB" id="A0A9N8DHR2"/>
<feature type="domain" description="3CxxC-type" evidence="5">
    <location>
        <begin position="378"/>
        <end position="445"/>
    </location>
</feature>
<dbReference type="SMART" id="SM01328">
    <property type="entry name" value="zf-3CxxC"/>
    <property type="match status" value="1"/>
</dbReference>
<evidence type="ECO:0000256" key="1">
    <source>
        <dbReference type="ARBA" id="ARBA00022723"/>
    </source>
</evidence>
<dbReference type="EMBL" id="CAICTM010000093">
    <property type="protein sequence ID" value="CAB9500866.1"/>
    <property type="molecule type" value="Genomic_DNA"/>
</dbReference>
<name>A0A9N8DHR2_9STRA</name>
<gene>
    <name evidence="6" type="ORF">SEMRO_94_G048780.1</name>
</gene>
<comment type="caution">
    <text evidence="6">The sequence shown here is derived from an EMBL/GenBank/DDBJ whole genome shotgun (WGS) entry which is preliminary data.</text>
</comment>
<feature type="region of interest" description="Disordered" evidence="4">
    <location>
        <begin position="277"/>
        <end position="302"/>
    </location>
</feature>
<reference evidence="6" key="1">
    <citation type="submission" date="2020-06" db="EMBL/GenBank/DDBJ databases">
        <authorList>
            <consortium name="Plant Systems Biology data submission"/>
        </authorList>
    </citation>
    <scope>NUCLEOTIDE SEQUENCE</scope>
    <source>
        <strain evidence="6">D6</strain>
    </source>
</reference>
<feature type="region of interest" description="Disordered" evidence="4">
    <location>
        <begin position="1"/>
        <end position="25"/>
    </location>
</feature>
<dbReference type="Proteomes" id="UP001153069">
    <property type="component" value="Unassembled WGS sequence"/>
</dbReference>
<keyword evidence="7" id="KW-1185">Reference proteome</keyword>
<evidence type="ECO:0000256" key="4">
    <source>
        <dbReference type="SAM" id="MobiDB-lite"/>
    </source>
</evidence>
<dbReference type="GO" id="GO:0008270">
    <property type="term" value="F:zinc ion binding"/>
    <property type="evidence" value="ECO:0007669"/>
    <property type="project" value="UniProtKB-KW"/>
</dbReference>
<feature type="region of interest" description="Disordered" evidence="4">
    <location>
        <begin position="41"/>
        <end position="79"/>
    </location>
</feature>
<keyword evidence="1" id="KW-0479">Metal-binding</keyword>
<evidence type="ECO:0000313" key="6">
    <source>
        <dbReference type="EMBL" id="CAB9500866.1"/>
    </source>
</evidence>
<organism evidence="6 7">
    <name type="scientific">Seminavis robusta</name>
    <dbReference type="NCBI Taxonomy" id="568900"/>
    <lineage>
        <taxon>Eukaryota</taxon>
        <taxon>Sar</taxon>
        <taxon>Stramenopiles</taxon>
        <taxon>Ochrophyta</taxon>
        <taxon>Bacillariophyta</taxon>
        <taxon>Bacillariophyceae</taxon>
        <taxon>Bacillariophycidae</taxon>
        <taxon>Naviculales</taxon>
        <taxon>Naviculaceae</taxon>
        <taxon>Seminavis</taxon>
    </lineage>
</organism>
<accession>A0A9N8DHR2</accession>
<evidence type="ECO:0000259" key="5">
    <source>
        <dbReference type="SMART" id="SM01328"/>
    </source>
</evidence>
<sequence>MNNYKKRNYGGSSTGWSKNKATVSSSVSTYDGLDVVYKLTKGNSDTEPSAQEEPSKKQVYSIFAPKKKPSNTSSNKSKSKFEDMYRNAFKGKRNVNLYISGQQVIWEFSFDRTIMAAIKEYVPNRSFDGTIKKWVNPVESLPEAIELYEFMGRSPDEELLERSNQVTQARKTAVDPREVITLMVRPEDTATNATWPFGSVHVQFLFDAKIVSSIKLLPPSQRQFDPMTKHWPIDLLALPYLLEVLLPLEYRPSKELSALCGKCKEISGIINTQASNAYAEDNDENRDGDDSGSSGEQDSDITTQAKLSINRDNCGYSKRPKLTVAQEVWSLKKKEGTMLEDEFDYDILASRVLSRRAKAEGCDCGEPWRLSGGKHICRFFGTFDCDNCGHSWTSAYTWKGERQACRRCEEESYPAKTERLQSGIGTNGGGLGQHDSSRCSRCQKLGYNCSGY</sequence>
<keyword evidence="2" id="KW-0863">Zinc-finger</keyword>
<dbReference type="OrthoDB" id="48556at2759"/>
<evidence type="ECO:0000256" key="2">
    <source>
        <dbReference type="ARBA" id="ARBA00022771"/>
    </source>
</evidence>
<evidence type="ECO:0000256" key="3">
    <source>
        <dbReference type="ARBA" id="ARBA00022833"/>
    </source>
</evidence>
<dbReference type="InterPro" id="IPR027377">
    <property type="entry name" value="ZAR1/RTP1-5-like_Znf-3CxxC"/>
</dbReference>
<protein>
    <recommendedName>
        <fullName evidence="5">3CxxC-type domain-containing protein</fullName>
    </recommendedName>
</protein>